<evidence type="ECO:0000313" key="2">
    <source>
        <dbReference type="EMBL" id="KAH1121751.1"/>
    </source>
</evidence>
<evidence type="ECO:0000256" key="1">
    <source>
        <dbReference type="SAM" id="MobiDB-lite"/>
    </source>
</evidence>
<dbReference type="Proteomes" id="UP000828251">
    <property type="component" value="Unassembled WGS sequence"/>
</dbReference>
<accession>A0A9D3WCV6</accession>
<gene>
    <name evidence="2" type="ORF">J1N35_004911</name>
</gene>
<evidence type="ECO:0000313" key="3">
    <source>
        <dbReference type="Proteomes" id="UP000828251"/>
    </source>
</evidence>
<comment type="caution">
    <text evidence="2">The sequence shown here is derived from an EMBL/GenBank/DDBJ whole genome shotgun (WGS) entry which is preliminary data.</text>
</comment>
<reference evidence="2 3" key="1">
    <citation type="journal article" date="2021" name="Plant Biotechnol. J.">
        <title>Multi-omics assisted identification of the key and species-specific regulatory components of drought-tolerant mechanisms in Gossypium stocksii.</title>
        <authorList>
            <person name="Yu D."/>
            <person name="Ke L."/>
            <person name="Zhang D."/>
            <person name="Wu Y."/>
            <person name="Sun Y."/>
            <person name="Mei J."/>
            <person name="Sun J."/>
            <person name="Sun Y."/>
        </authorList>
    </citation>
    <scope>NUCLEOTIDE SEQUENCE [LARGE SCALE GENOMIC DNA]</scope>
    <source>
        <strain evidence="3">cv. E1</strain>
        <tissue evidence="2">Leaf</tissue>
    </source>
</reference>
<dbReference type="EMBL" id="JAIQCV010000002">
    <property type="protein sequence ID" value="KAH1121751.1"/>
    <property type="molecule type" value="Genomic_DNA"/>
</dbReference>
<name>A0A9D3WCV6_9ROSI</name>
<sequence>MLMCVLSSEQLERLEGKNSWKGFTLILTRLREEPRNFYYIYCRINTHSWMILGLQHIGSNSFFNLLPTLANIKVVDDTETACSSGSDSEDITSILQEDNEVMEATEAMDLRVSLRAQRKRPRIGKSIINMVVSSKDDTDSGRLELSCKRKADHVGTSTMMITASPFTSSQTAACKSSHVPACGNSPPISVSPLSVPPPIEPPLGNRGLKERISRTKAIQKELEVNLKVFKEQWQGMRSENEVLYKQNEELARRLGAKGVKNDELASEVVTLHAELKEVNEEYKVVVSRINTDYEDATATLKCNQEESFKGFKKNTLKMLSDVTVKLKYNILLLIKVAVGPFDVRMVDFDALIEGSLKLTIISVGDDTANTLTANNFDVVEEEERGEVGWEEDEGREDEVPGDQFEI</sequence>
<protein>
    <submittedName>
        <fullName evidence="2">Uncharacterized protein</fullName>
    </submittedName>
</protein>
<dbReference type="AlphaFoldDB" id="A0A9D3WCV6"/>
<organism evidence="2 3">
    <name type="scientific">Gossypium stocksii</name>
    <dbReference type="NCBI Taxonomy" id="47602"/>
    <lineage>
        <taxon>Eukaryota</taxon>
        <taxon>Viridiplantae</taxon>
        <taxon>Streptophyta</taxon>
        <taxon>Embryophyta</taxon>
        <taxon>Tracheophyta</taxon>
        <taxon>Spermatophyta</taxon>
        <taxon>Magnoliopsida</taxon>
        <taxon>eudicotyledons</taxon>
        <taxon>Gunneridae</taxon>
        <taxon>Pentapetalae</taxon>
        <taxon>rosids</taxon>
        <taxon>malvids</taxon>
        <taxon>Malvales</taxon>
        <taxon>Malvaceae</taxon>
        <taxon>Malvoideae</taxon>
        <taxon>Gossypium</taxon>
    </lineage>
</organism>
<proteinExistence type="predicted"/>
<dbReference type="OrthoDB" id="10627649at2759"/>
<keyword evidence="3" id="KW-1185">Reference proteome</keyword>
<feature type="region of interest" description="Disordered" evidence="1">
    <location>
        <begin position="381"/>
        <end position="406"/>
    </location>
</feature>